<dbReference type="AlphaFoldDB" id="A0AAV1UE30"/>
<comment type="caution">
    <text evidence="1">The sequence shown here is derived from an EMBL/GenBank/DDBJ whole genome shotgun (WGS) entry which is preliminary data.</text>
</comment>
<reference evidence="1" key="1">
    <citation type="submission" date="2024-01" db="EMBL/GenBank/DDBJ databases">
        <authorList>
            <person name="Webb A."/>
        </authorList>
    </citation>
    <scope>NUCLEOTIDE SEQUENCE</scope>
    <source>
        <strain evidence="1">Pm1</strain>
    </source>
</reference>
<proteinExistence type="predicted"/>
<gene>
    <name evidence="1" type="ORF">PM001_LOCUS17043</name>
</gene>
<name>A0AAV1UE30_9STRA</name>
<evidence type="ECO:0000313" key="2">
    <source>
        <dbReference type="Proteomes" id="UP001162060"/>
    </source>
</evidence>
<sequence>MQAGSLIPTRTSDARVNWVHGLDLPMEPGEVVGVEAGATIQTGAAGVPNPVLKVAADRSLYAAAVAGPDARNFDCGESTLRAPSLAPPSIP</sequence>
<evidence type="ECO:0000313" key="1">
    <source>
        <dbReference type="EMBL" id="CAK7931893.1"/>
    </source>
</evidence>
<organism evidence="1 2">
    <name type="scientific">Peronospora matthiolae</name>
    <dbReference type="NCBI Taxonomy" id="2874970"/>
    <lineage>
        <taxon>Eukaryota</taxon>
        <taxon>Sar</taxon>
        <taxon>Stramenopiles</taxon>
        <taxon>Oomycota</taxon>
        <taxon>Peronosporomycetes</taxon>
        <taxon>Peronosporales</taxon>
        <taxon>Peronosporaceae</taxon>
        <taxon>Peronospora</taxon>
    </lineage>
</organism>
<dbReference type="EMBL" id="CAKLBY020000187">
    <property type="protein sequence ID" value="CAK7931893.1"/>
    <property type="molecule type" value="Genomic_DNA"/>
</dbReference>
<protein>
    <submittedName>
        <fullName evidence="1">Uncharacterized protein</fullName>
    </submittedName>
</protein>
<dbReference type="Proteomes" id="UP001162060">
    <property type="component" value="Unassembled WGS sequence"/>
</dbReference>
<accession>A0AAV1UE30</accession>